<dbReference type="EMBL" id="CP015839">
    <property type="protein sequence ID" value="ANG62331.1"/>
    <property type="molecule type" value="Genomic_DNA"/>
</dbReference>
<dbReference type="InterPro" id="IPR009749">
    <property type="entry name" value="DUF1315"/>
</dbReference>
<gene>
    <name evidence="2" type="ORF">A8C75_07410</name>
</gene>
<dbReference type="KEGG" id="mars:A8C75_07410"/>
<dbReference type="STRING" id="1821621.A8C75_07410"/>
<dbReference type="Pfam" id="PF07023">
    <property type="entry name" value="DUF1315"/>
    <property type="match status" value="1"/>
</dbReference>
<protein>
    <recommendedName>
        <fullName evidence="4">PA-phosphatase</fullName>
    </recommendedName>
</protein>
<reference evidence="2 3" key="2">
    <citation type="journal article" date="2018" name="Int. J. Syst. Evol. Microbiol.">
        <title>Marinobacterium aestuarii sp. nov., a benzene-degrading marine bacterium isolated from estuary sediment.</title>
        <authorList>
            <person name="Bae S.S."/>
            <person name="Jung J."/>
            <person name="Chung D."/>
            <person name="Baek K."/>
        </authorList>
    </citation>
    <scope>NUCLEOTIDE SEQUENCE [LARGE SCALE GENOMIC DNA]</scope>
    <source>
        <strain evidence="2 3">ST58-10</strain>
    </source>
</reference>
<keyword evidence="3" id="KW-1185">Reference proteome</keyword>
<evidence type="ECO:0000256" key="1">
    <source>
        <dbReference type="SAM" id="MobiDB-lite"/>
    </source>
</evidence>
<proteinExistence type="predicted"/>
<evidence type="ECO:0008006" key="4">
    <source>
        <dbReference type="Google" id="ProtNLM"/>
    </source>
</evidence>
<dbReference type="RefSeq" id="WP_067380145.1">
    <property type="nucleotide sequence ID" value="NZ_CP015839.1"/>
</dbReference>
<feature type="compositionally biased region" description="Basic and acidic residues" evidence="1">
    <location>
        <begin position="57"/>
        <end position="75"/>
    </location>
</feature>
<accession>A0A1A9EXG9</accession>
<evidence type="ECO:0000313" key="3">
    <source>
        <dbReference type="Proteomes" id="UP000078070"/>
    </source>
</evidence>
<name>A0A1A9EXG9_9GAMM</name>
<feature type="region of interest" description="Disordered" evidence="1">
    <location>
        <begin position="57"/>
        <end position="86"/>
    </location>
</feature>
<evidence type="ECO:0000313" key="2">
    <source>
        <dbReference type="EMBL" id="ANG62331.1"/>
    </source>
</evidence>
<dbReference type="OrthoDB" id="5616307at2"/>
<dbReference type="AlphaFoldDB" id="A0A1A9EXG9"/>
<reference evidence="3" key="1">
    <citation type="submission" date="2016-05" db="EMBL/GenBank/DDBJ databases">
        <authorList>
            <person name="Baek K."/>
            <person name="Yang S.-J."/>
        </authorList>
    </citation>
    <scope>NUCLEOTIDE SEQUENCE [LARGE SCALE GENOMIC DNA]</scope>
    <source>
        <strain evidence="3">ST58-10</strain>
    </source>
</reference>
<sequence>MNYEQLIETMTPEMHRSLKLAVEIGKWPNGERLSEEQRTLCLRAVIAYDQNRLPESERTGFIDRTRPDGAQHGRDPLQPQPLKILN</sequence>
<organism evidence="2 3">
    <name type="scientific">Marinobacterium aestuarii</name>
    <dbReference type="NCBI Taxonomy" id="1821621"/>
    <lineage>
        <taxon>Bacteria</taxon>
        <taxon>Pseudomonadati</taxon>
        <taxon>Pseudomonadota</taxon>
        <taxon>Gammaproteobacteria</taxon>
        <taxon>Oceanospirillales</taxon>
        <taxon>Oceanospirillaceae</taxon>
        <taxon>Marinobacterium</taxon>
    </lineage>
</organism>
<dbReference type="Proteomes" id="UP000078070">
    <property type="component" value="Chromosome"/>
</dbReference>